<proteinExistence type="predicted"/>
<evidence type="ECO:0000313" key="2">
    <source>
        <dbReference type="Proteomes" id="UP000053259"/>
    </source>
</evidence>
<keyword evidence="2" id="KW-1185">Reference proteome</keyword>
<dbReference type="EMBL" id="KN847538">
    <property type="protein sequence ID" value="KIW05158.1"/>
    <property type="molecule type" value="Genomic_DNA"/>
</dbReference>
<dbReference type="AlphaFoldDB" id="A0A0D2ADT6"/>
<accession>A0A0D2ADT6</accession>
<evidence type="ECO:0000313" key="1">
    <source>
        <dbReference type="EMBL" id="KIW05158.1"/>
    </source>
</evidence>
<organism evidence="1 2">
    <name type="scientific">Verruconis gallopava</name>
    <dbReference type="NCBI Taxonomy" id="253628"/>
    <lineage>
        <taxon>Eukaryota</taxon>
        <taxon>Fungi</taxon>
        <taxon>Dikarya</taxon>
        <taxon>Ascomycota</taxon>
        <taxon>Pezizomycotina</taxon>
        <taxon>Dothideomycetes</taxon>
        <taxon>Pleosporomycetidae</taxon>
        <taxon>Venturiales</taxon>
        <taxon>Sympoventuriaceae</taxon>
        <taxon>Verruconis</taxon>
    </lineage>
</organism>
<reference evidence="1 2" key="1">
    <citation type="submission" date="2015-01" db="EMBL/GenBank/DDBJ databases">
        <title>The Genome Sequence of Ochroconis gallopava CBS43764.</title>
        <authorList>
            <consortium name="The Broad Institute Genomics Platform"/>
            <person name="Cuomo C."/>
            <person name="de Hoog S."/>
            <person name="Gorbushina A."/>
            <person name="Stielow B."/>
            <person name="Teixiera M."/>
            <person name="Abouelleil A."/>
            <person name="Chapman S.B."/>
            <person name="Priest M."/>
            <person name="Young S.K."/>
            <person name="Wortman J."/>
            <person name="Nusbaum C."/>
            <person name="Birren B."/>
        </authorList>
    </citation>
    <scope>NUCLEOTIDE SEQUENCE [LARGE SCALE GENOMIC DNA]</scope>
    <source>
        <strain evidence="1 2">CBS 43764</strain>
    </source>
</reference>
<dbReference type="STRING" id="253628.A0A0D2ADT6"/>
<dbReference type="RefSeq" id="XP_016215027.1">
    <property type="nucleotide sequence ID" value="XM_016356938.1"/>
</dbReference>
<dbReference type="OrthoDB" id="4187154at2759"/>
<dbReference type="VEuPathDB" id="FungiDB:PV09_03709"/>
<dbReference type="InParanoid" id="A0A0D2ADT6"/>
<dbReference type="Proteomes" id="UP000053259">
    <property type="component" value="Unassembled WGS sequence"/>
</dbReference>
<dbReference type="HOGENOM" id="CLU_665992_0_0_1"/>
<protein>
    <submittedName>
        <fullName evidence="1">Uncharacterized protein</fullName>
    </submittedName>
</protein>
<name>A0A0D2ADT6_9PEZI</name>
<dbReference type="GeneID" id="27311682"/>
<sequence>MPCSMQVNLGKLLFRYPKANLRGIAVSQLEISTPDGVQKEIRHFDRSCLESSWLSRGQNLKLELIVSIDGEFLRETEVKKLCELLLRAKMWSQLGLWTAAVSGTSQSSSTGTSSCVVLDLKYVRDSGNQQQPTIYDICYRIPPSDIAPPKGIDAARVDVIKLNLAITRHQQKKGSTKRRKTDINMLDDSGEDELLLTPPDETVTESSAMLVIVDAVLRKYISISTRVSLLPTIAHAMSQSLYLRARSPTLRRKMLDLFSASQDESGRLVNNELEPSRVAPPSQYRFELLSMKLWTILQTQTRKDRRMPKICPLGVDTNDSDRVDDEDLFASQLTESQTTDSETCEIDMYAETWRDEDDLGNNDLVYENAFGFESEELSSTPRFSLDAAMLEDEDDDDDLLLDLMLDERCCDNF</sequence>
<gene>
    <name evidence="1" type="ORF">PV09_03709</name>
</gene>